<dbReference type="SUPFAM" id="SSF53756">
    <property type="entry name" value="UDP-Glycosyltransferase/glycogen phosphorylase"/>
    <property type="match status" value="1"/>
</dbReference>
<dbReference type="PANTHER" id="PTHR30160">
    <property type="entry name" value="TETRAACYLDISACCHARIDE 4'-KINASE-RELATED"/>
    <property type="match status" value="1"/>
</dbReference>
<dbReference type="STRING" id="709839.TSA66_10275"/>
<comment type="caution">
    <text evidence="3">The sequence shown here is derived from an EMBL/GenBank/DDBJ whole genome shotgun (WGS) entry which is preliminary data.</text>
</comment>
<evidence type="ECO:0000256" key="2">
    <source>
        <dbReference type="ARBA" id="ARBA00022679"/>
    </source>
</evidence>
<evidence type="ECO:0000256" key="1">
    <source>
        <dbReference type="ARBA" id="ARBA00022676"/>
    </source>
</evidence>
<dbReference type="GO" id="GO:0009244">
    <property type="term" value="P:lipopolysaccharide core region biosynthetic process"/>
    <property type="evidence" value="ECO:0007669"/>
    <property type="project" value="TreeGrafter"/>
</dbReference>
<dbReference type="AlphaFoldDB" id="A0A0C1Y217"/>
<organism evidence="3 4">
    <name type="scientific">Noviherbaspirillum autotrophicum</name>
    <dbReference type="NCBI Taxonomy" id="709839"/>
    <lineage>
        <taxon>Bacteria</taxon>
        <taxon>Pseudomonadati</taxon>
        <taxon>Pseudomonadota</taxon>
        <taxon>Betaproteobacteria</taxon>
        <taxon>Burkholderiales</taxon>
        <taxon>Oxalobacteraceae</taxon>
        <taxon>Noviherbaspirillum</taxon>
    </lineage>
</organism>
<gene>
    <name evidence="3" type="ORF">TSA66_10275</name>
</gene>
<sequence>MAQPLIPADLLKKSDKILFIAHLALGDFTYLQNCFQAFAQAYPHLKIHLWVDEVRRTSDASQWEHLKKYSLYDWVVSCPFFAKVYTRTYSPQLYQESIQEAQREDYPIVVSLATLRPHLYAGLARNISPRGFVVGMTKKMKFFQLHHHLAYKKLDASIPPYSVSKANPQHITDVYANWFNQLCGLDISPADRFPFVRIPDQWLRYANDQLAKWDFKPGAGRLVFINPYAKTKKRCWPLDKVAELIAAMTKQEKWRDACFVVNAVPQELDNARKVIGSYGLQRTQLFSAEENFFQLPAILSRCDLIISVETAVMHLANAIHVPVIALMRQKNPEWVPFDRDHSVVITAAKRSDWVKEIPVEQVMKEL</sequence>
<dbReference type="GO" id="GO:0008713">
    <property type="term" value="F:ADP-heptose-lipopolysaccharide heptosyltransferase activity"/>
    <property type="evidence" value="ECO:0007669"/>
    <property type="project" value="TreeGrafter"/>
</dbReference>
<accession>A0A0C1Y217</accession>
<dbReference type="EMBL" id="JWJG01000028">
    <property type="protein sequence ID" value="KIF81108.1"/>
    <property type="molecule type" value="Genomic_DNA"/>
</dbReference>
<reference evidence="3 4" key="1">
    <citation type="submission" date="2014-12" db="EMBL/GenBank/DDBJ databases">
        <title>Denitrispirillum autotrophicum gen. nov., sp. nov., Denitrifying, Facultatively Autotrophic Bacteria Isolated from Rice Paddy Soil.</title>
        <authorList>
            <person name="Ishii S."/>
            <person name="Ashida N."/>
            <person name="Ohno H."/>
            <person name="Otsuka S."/>
            <person name="Yokota A."/>
            <person name="Senoo K."/>
        </authorList>
    </citation>
    <scope>NUCLEOTIDE SEQUENCE [LARGE SCALE GENOMIC DNA]</scope>
    <source>
        <strain evidence="3 4">TSA66</strain>
    </source>
</reference>
<protein>
    <submittedName>
        <fullName evidence="3">Glycosyl transferase</fullName>
    </submittedName>
</protein>
<dbReference type="Proteomes" id="UP000031572">
    <property type="component" value="Unassembled WGS sequence"/>
</dbReference>
<evidence type="ECO:0000313" key="4">
    <source>
        <dbReference type="Proteomes" id="UP000031572"/>
    </source>
</evidence>
<keyword evidence="4" id="KW-1185">Reference proteome</keyword>
<dbReference type="Pfam" id="PF01075">
    <property type="entry name" value="Glyco_transf_9"/>
    <property type="match status" value="1"/>
</dbReference>
<dbReference type="InterPro" id="IPR051199">
    <property type="entry name" value="LPS_LOS_Heptosyltrfase"/>
</dbReference>
<evidence type="ECO:0000313" key="3">
    <source>
        <dbReference type="EMBL" id="KIF81108.1"/>
    </source>
</evidence>
<keyword evidence="2 3" id="KW-0808">Transferase</keyword>
<dbReference type="PANTHER" id="PTHR30160:SF7">
    <property type="entry name" value="ADP-HEPTOSE--LPS HEPTOSYLTRANSFERASE 2"/>
    <property type="match status" value="1"/>
</dbReference>
<dbReference type="GO" id="GO:0005829">
    <property type="term" value="C:cytosol"/>
    <property type="evidence" value="ECO:0007669"/>
    <property type="project" value="TreeGrafter"/>
</dbReference>
<proteinExistence type="predicted"/>
<name>A0A0C1Y217_9BURK</name>
<dbReference type="OrthoDB" id="7051822at2"/>
<dbReference type="Gene3D" id="3.40.50.2000">
    <property type="entry name" value="Glycogen Phosphorylase B"/>
    <property type="match status" value="2"/>
</dbReference>
<dbReference type="RefSeq" id="WP_040039930.1">
    <property type="nucleotide sequence ID" value="NZ_JWJG01000028.1"/>
</dbReference>
<dbReference type="InterPro" id="IPR002201">
    <property type="entry name" value="Glyco_trans_9"/>
</dbReference>
<keyword evidence="1" id="KW-0328">Glycosyltransferase</keyword>